<comment type="similarity">
    <text evidence="1">Belongs to the RutC family.</text>
</comment>
<accession>A0ABP0BPS3</accession>
<gene>
    <name evidence="2" type="ORF">SEUCBS140593_004638</name>
</gene>
<evidence type="ECO:0000313" key="3">
    <source>
        <dbReference type="Proteomes" id="UP001642482"/>
    </source>
</evidence>
<dbReference type="InterPro" id="IPR019897">
    <property type="entry name" value="RidA_CS"/>
</dbReference>
<protein>
    <submittedName>
        <fullName evidence="2">Uncharacterized protein</fullName>
    </submittedName>
</protein>
<dbReference type="PANTHER" id="PTHR11803:SF42">
    <property type="entry name" value="MMF1"/>
    <property type="match status" value="1"/>
</dbReference>
<dbReference type="InterPro" id="IPR006175">
    <property type="entry name" value="YjgF/YER057c/UK114"/>
</dbReference>
<sequence length="127" mass="13529">MASHIYINSDKGPGPYAALSQATVFNGLVFCSGALGVDPVTMEMVEGNIANRTTRALENIKIILEEAGSGVDKVLKVNIFVTSISDVAELNKAYNGFFTEPRPARACVAVKELARGTDVEIECVAHV</sequence>
<dbReference type="PROSITE" id="PS01094">
    <property type="entry name" value="UPF0076"/>
    <property type="match status" value="1"/>
</dbReference>
<comment type="caution">
    <text evidence="2">The sequence shown here is derived from an EMBL/GenBank/DDBJ whole genome shotgun (WGS) entry which is preliminary data.</text>
</comment>
<dbReference type="EMBL" id="CAWUHD010000041">
    <property type="protein sequence ID" value="CAK7221653.1"/>
    <property type="molecule type" value="Genomic_DNA"/>
</dbReference>
<organism evidence="2 3">
    <name type="scientific">Sporothrix eucalyptigena</name>
    <dbReference type="NCBI Taxonomy" id="1812306"/>
    <lineage>
        <taxon>Eukaryota</taxon>
        <taxon>Fungi</taxon>
        <taxon>Dikarya</taxon>
        <taxon>Ascomycota</taxon>
        <taxon>Pezizomycotina</taxon>
        <taxon>Sordariomycetes</taxon>
        <taxon>Sordariomycetidae</taxon>
        <taxon>Ophiostomatales</taxon>
        <taxon>Ophiostomataceae</taxon>
        <taxon>Sporothrix</taxon>
    </lineage>
</organism>
<proteinExistence type="inferred from homology"/>
<name>A0ABP0BPS3_9PEZI</name>
<dbReference type="Pfam" id="PF01042">
    <property type="entry name" value="Ribonuc_L-PSP"/>
    <property type="match status" value="1"/>
</dbReference>
<reference evidence="2 3" key="1">
    <citation type="submission" date="2024-01" db="EMBL/GenBank/DDBJ databases">
        <authorList>
            <person name="Allen C."/>
            <person name="Tagirdzhanova G."/>
        </authorList>
    </citation>
    <scope>NUCLEOTIDE SEQUENCE [LARGE SCALE GENOMIC DNA]</scope>
</reference>
<keyword evidence="3" id="KW-1185">Reference proteome</keyword>
<dbReference type="SUPFAM" id="SSF55298">
    <property type="entry name" value="YjgF-like"/>
    <property type="match status" value="1"/>
</dbReference>
<evidence type="ECO:0000313" key="2">
    <source>
        <dbReference type="EMBL" id="CAK7221653.1"/>
    </source>
</evidence>
<dbReference type="NCBIfam" id="TIGR00004">
    <property type="entry name" value="Rid family detoxifying hydrolase"/>
    <property type="match status" value="1"/>
</dbReference>
<evidence type="ECO:0000256" key="1">
    <source>
        <dbReference type="ARBA" id="ARBA00010552"/>
    </source>
</evidence>
<dbReference type="PANTHER" id="PTHR11803">
    <property type="entry name" value="2-IMINOBUTANOATE/2-IMINOPROPANOATE DEAMINASE RIDA"/>
    <property type="match status" value="1"/>
</dbReference>
<dbReference type="Proteomes" id="UP001642482">
    <property type="component" value="Unassembled WGS sequence"/>
</dbReference>
<dbReference type="InterPro" id="IPR006056">
    <property type="entry name" value="RidA"/>
</dbReference>
<dbReference type="CDD" id="cd00448">
    <property type="entry name" value="YjgF_YER057c_UK114_family"/>
    <property type="match status" value="1"/>
</dbReference>
<dbReference type="InterPro" id="IPR035959">
    <property type="entry name" value="RutC-like_sf"/>
</dbReference>
<dbReference type="Gene3D" id="3.30.1330.40">
    <property type="entry name" value="RutC-like"/>
    <property type="match status" value="1"/>
</dbReference>